<reference evidence="1" key="1">
    <citation type="journal article" date="2020" name="Stud. Mycol.">
        <title>101 Dothideomycetes genomes: a test case for predicting lifestyles and emergence of pathogens.</title>
        <authorList>
            <person name="Haridas S."/>
            <person name="Albert R."/>
            <person name="Binder M."/>
            <person name="Bloem J."/>
            <person name="Labutti K."/>
            <person name="Salamov A."/>
            <person name="Andreopoulos B."/>
            <person name="Baker S."/>
            <person name="Barry K."/>
            <person name="Bills G."/>
            <person name="Bluhm B."/>
            <person name="Cannon C."/>
            <person name="Castanera R."/>
            <person name="Culley D."/>
            <person name="Daum C."/>
            <person name="Ezra D."/>
            <person name="Gonzalez J."/>
            <person name="Henrissat B."/>
            <person name="Kuo A."/>
            <person name="Liang C."/>
            <person name="Lipzen A."/>
            <person name="Lutzoni F."/>
            <person name="Magnuson J."/>
            <person name="Mondo S."/>
            <person name="Nolan M."/>
            <person name="Ohm R."/>
            <person name="Pangilinan J."/>
            <person name="Park H.-J."/>
            <person name="Ramirez L."/>
            <person name="Alfaro M."/>
            <person name="Sun H."/>
            <person name="Tritt A."/>
            <person name="Yoshinaga Y."/>
            <person name="Zwiers L.-H."/>
            <person name="Turgeon B."/>
            <person name="Goodwin S."/>
            <person name="Spatafora J."/>
            <person name="Crous P."/>
            <person name="Grigoriev I."/>
        </authorList>
    </citation>
    <scope>NUCLEOTIDE SEQUENCE</scope>
    <source>
        <strain evidence="1">CBS 122681</strain>
    </source>
</reference>
<sequence>MFCSTFSPFLEPRTHTDEMPRGKGGGLVPRKWVSPVNAACSCDLVTSSYAHLHSTIHRCSCAPATSANVRFIPSASFDFPHRSESKTVVLALEDFTPSFRLSSCPKFQLGQKLGVRQPEDATSLRWSYKHRNQLISPRVKLTITHCMYGLV</sequence>
<accession>A0A6A6TE37</accession>
<evidence type="ECO:0000313" key="2">
    <source>
        <dbReference type="Proteomes" id="UP000799324"/>
    </source>
</evidence>
<evidence type="ECO:0000313" key="1">
    <source>
        <dbReference type="EMBL" id="KAF2657567.1"/>
    </source>
</evidence>
<dbReference type="EMBL" id="MU004324">
    <property type="protein sequence ID" value="KAF2657567.1"/>
    <property type="molecule type" value="Genomic_DNA"/>
</dbReference>
<gene>
    <name evidence="1" type="ORF">K491DRAFT_324980</name>
</gene>
<proteinExistence type="predicted"/>
<dbReference type="Proteomes" id="UP000799324">
    <property type="component" value="Unassembled WGS sequence"/>
</dbReference>
<name>A0A6A6TE37_9PLEO</name>
<protein>
    <submittedName>
        <fullName evidence="1">Uncharacterized protein</fullName>
    </submittedName>
</protein>
<keyword evidence="2" id="KW-1185">Reference proteome</keyword>
<organism evidence="1 2">
    <name type="scientific">Lophiostoma macrostomum CBS 122681</name>
    <dbReference type="NCBI Taxonomy" id="1314788"/>
    <lineage>
        <taxon>Eukaryota</taxon>
        <taxon>Fungi</taxon>
        <taxon>Dikarya</taxon>
        <taxon>Ascomycota</taxon>
        <taxon>Pezizomycotina</taxon>
        <taxon>Dothideomycetes</taxon>
        <taxon>Pleosporomycetidae</taxon>
        <taxon>Pleosporales</taxon>
        <taxon>Lophiostomataceae</taxon>
        <taxon>Lophiostoma</taxon>
    </lineage>
</organism>
<dbReference type="AlphaFoldDB" id="A0A6A6TE37"/>